<dbReference type="Proteomes" id="UP000054007">
    <property type="component" value="Unassembled WGS sequence"/>
</dbReference>
<keyword evidence="2" id="KW-1185">Reference proteome</keyword>
<gene>
    <name evidence="1" type="ORF">CYLTODRAFT_415144</name>
</gene>
<evidence type="ECO:0000313" key="2">
    <source>
        <dbReference type="Proteomes" id="UP000054007"/>
    </source>
</evidence>
<evidence type="ECO:0000313" key="1">
    <source>
        <dbReference type="EMBL" id="KIY61860.1"/>
    </source>
</evidence>
<name>A0A0D7AV31_9AGAR</name>
<dbReference type="AlphaFoldDB" id="A0A0D7AV31"/>
<proteinExistence type="predicted"/>
<protein>
    <submittedName>
        <fullName evidence="1">Uncharacterized protein</fullName>
    </submittedName>
</protein>
<organism evidence="1 2">
    <name type="scientific">Cylindrobasidium torrendii FP15055 ss-10</name>
    <dbReference type="NCBI Taxonomy" id="1314674"/>
    <lineage>
        <taxon>Eukaryota</taxon>
        <taxon>Fungi</taxon>
        <taxon>Dikarya</taxon>
        <taxon>Basidiomycota</taxon>
        <taxon>Agaricomycotina</taxon>
        <taxon>Agaricomycetes</taxon>
        <taxon>Agaricomycetidae</taxon>
        <taxon>Agaricales</taxon>
        <taxon>Marasmiineae</taxon>
        <taxon>Physalacriaceae</taxon>
        <taxon>Cylindrobasidium</taxon>
    </lineage>
</organism>
<dbReference type="EMBL" id="KN880859">
    <property type="protein sequence ID" value="KIY61860.1"/>
    <property type="molecule type" value="Genomic_DNA"/>
</dbReference>
<sequence>MNAEVEAVVTFAALRYQNVHQPGCGKQQEDSLAQTDVAYAALDFNAREMPAFCVGRVGRWDCEIVRLKEKGQHAPVICCRYLGAVLVLQEQDVARSARSWRVDEAKLGTMNIEGDKDEETLINIEMTSKAYPVLAFAQKEHKKQNTNARWSCAAADMSQDKRTVDVRHSDFKKLAGPRARKSNAKSGILYGRKGIRQRNNNKEERRTLCEKIGKGVTVSPKPRSRSALALRWPCSCPVLVMDSRAMLFLYIQIRGHRERERRYSLLLDGDGKRPCGDRTKISEDTATITSVRSAGAAFRFSTLAAMLSSKSSRRRRALCKLSI</sequence>
<accession>A0A0D7AV31</accession>
<reference evidence="1 2" key="1">
    <citation type="journal article" date="2015" name="Fungal Genet. Biol.">
        <title>Evolution of novel wood decay mechanisms in Agaricales revealed by the genome sequences of Fistulina hepatica and Cylindrobasidium torrendii.</title>
        <authorList>
            <person name="Floudas D."/>
            <person name="Held B.W."/>
            <person name="Riley R."/>
            <person name="Nagy L.G."/>
            <person name="Koehler G."/>
            <person name="Ransdell A.S."/>
            <person name="Younus H."/>
            <person name="Chow J."/>
            <person name="Chiniquy J."/>
            <person name="Lipzen A."/>
            <person name="Tritt A."/>
            <person name="Sun H."/>
            <person name="Haridas S."/>
            <person name="LaButti K."/>
            <person name="Ohm R.A."/>
            <person name="Kues U."/>
            <person name="Blanchette R.A."/>
            <person name="Grigoriev I.V."/>
            <person name="Minto R.E."/>
            <person name="Hibbett D.S."/>
        </authorList>
    </citation>
    <scope>NUCLEOTIDE SEQUENCE [LARGE SCALE GENOMIC DNA]</scope>
    <source>
        <strain evidence="1 2">FP15055 ss-10</strain>
    </source>
</reference>